<keyword evidence="2" id="KW-0540">Nuclease</keyword>
<feature type="transmembrane region" description="Helical" evidence="5">
    <location>
        <begin position="109"/>
        <end position="130"/>
    </location>
</feature>
<dbReference type="PANTHER" id="PTHR11603">
    <property type="entry name" value="AAA FAMILY ATPASE"/>
    <property type="match status" value="1"/>
</dbReference>
<dbReference type="Proteomes" id="UP000236642">
    <property type="component" value="Unassembled WGS sequence"/>
</dbReference>
<evidence type="ECO:0000313" key="7">
    <source>
        <dbReference type="EMBL" id="GBD09200.1"/>
    </source>
</evidence>
<comment type="caution">
    <text evidence="7">The sequence shown here is derived from an EMBL/GenBank/DDBJ whole genome shotgun (WGS) entry which is preliminary data.</text>
</comment>
<dbReference type="AlphaFoldDB" id="A0A2H5Y6Y3"/>
<comment type="cofactor">
    <cofactor evidence="1">
        <name>Mg(2+)</name>
        <dbReference type="ChEBI" id="CHEBI:18420"/>
    </cofactor>
</comment>
<dbReference type="EC" id="3.1.-.-" evidence="7"/>
<organism evidence="7 8">
    <name type="scientific">Candidatus Thermoflexus japonica</name>
    <dbReference type="NCBI Taxonomy" id="2035417"/>
    <lineage>
        <taxon>Bacteria</taxon>
        <taxon>Bacillati</taxon>
        <taxon>Chloroflexota</taxon>
        <taxon>Thermoflexia</taxon>
        <taxon>Thermoflexales</taxon>
        <taxon>Thermoflexaceae</taxon>
        <taxon>Thermoflexus</taxon>
    </lineage>
</organism>
<sequence>MDFERFLRLIGMLVLGVAGWRLGMDAARLGLDSRPAWQFALAFSLVGAILGLLLTPWLTIRPAAMIRQIIRPIPLQQLIAGTIGLILGLIMAGLVSYPLSLLPDPLGRVMPSLGAVFFGYLGLTVAGTRYKDLLAMLPRHLREGRDGEHFILLDTSVIIDGRIADVARTGFLQATLLVPRFVLNELQHIADSQDPLRRNRGRRGLEILNRMQKEGHVPVRIVDMDVEGREVDEKLIALARRMRCPIMTNDYNLNRVAELQNIRVLNINELANAVRTVLLPGETFTLSIIQEGKEPGQGVGYLEDGTMVVVEEGRRYIGREIPVVVTKVLQTAAGRMIFARPEELTRGGSS</sequence>
<evidence type="ECO:0000256" key="2">
    <source>
        <dbReference type="ARBA" id="ARBA00022722"/>
    </source>
</evidence>
<dbReference type="GO" id="GO:0016787">
    <property type="term" value="F:hydrolase activity"/>
    <property type="evidence" value="ECO:0007669"/>
    <property type="project" value="UniProtKB-KW"/>
</dbReference>
<dbReference type="InterPro" id="IPR029060">
    <property type="entry name" value="PIN-like_dom_sf"/>
</dbReference>
<keyword evidence="5" id="KW-0812">Transmembrane</keyword>
<dbReference type="Pfam" id="PF01938">
    <property type="entry name" value="TRAM"/>
    <property type="match status" value="1"/>
</dbReference>
<keyword evidence="5" id="KW-0472">Membrane</keyword>
<reference evidence="8" key="1">
    <citation type="submission" date="2017-09" db="EMBL/GenBank/DDBJ databases">
        <title>Metaegenomics of thermophilic ammonia-oxidizing enrichment culture.</title>
        <authorList>
            <person name="Kato S."/>
            <person name="Suzuki K."/>
        </authorList>
    </citation>
    <scope>NUCLEOTIDE SEQUENCE [LARGE SCALE GENOMIC DNA]</scope>
</reference>
<dbReference type="GO" id="GO:0004518">
    <property type="term" value="F:nuclease activity"/>
    <property type="evidence" value="ECO:0007669"/>
    <property type="project" value="UniProtKB-KW"/>
</dbReference>
<evidence type="ECO:0000256" key="4">
    <source>
        <dbReference type="ARBA" id="ARBA00022842"/>
    </source>
</evidence>
<dbReference type="PROSITE" id="PS50926">
    <property type="entry name" value="TRAM"/>
    <property type="match status" value="1"/>
</dbReference>
<dbReference type="InterPro" id="IPR052041">
    <property type="entry name" value="Nucleic_acid_metab_PIN/TRAM"/>
</dbReference>
<feature type="transmembrane region" description="Helical" evidence="5">
    <location>
        <begin position="36"/>
        <end position="58"/>
    </location>
</feature>
<dbReference type="Gene3D" id="3.40.50.1010">
    <property type="entry name" value="5'-nuclease"/>
    <property type="match status" value="1"/>
</dbReference>
<dbReference type="InterPro" id="IPR002716">
    <property type="entry name" value="PIN_dom"/>
</dbReference>
<dbReference type="InterPro" id="IPR002792">
    <property type="entry name" value="TRAM_dom"/>
</dbReference>
<keyword evidence="5" id="KW-1133">Transmembrane helix</keyword>
<keyword evidence="4" id="KW-0460">Magnesium</keyword>
<dbReference type="SMART" id="SM00670">
    <property type="entry name" value="PINc"/>
    <property type="match status" value="1"/>
</dbReference>
<keyword evidence="3 7" id="KW-0378">Hydrolase</keyword>
<dbReference type="PANTHER" id="PTHR11603:SF147">
    <property type="entry name" value="MEMBRANE PROTEIN"/>
    <property type="match status" value="1"/>
</dbReference>
<dbReference type="EMBL" id="BEHY01000031">
    <property type="protein sequence ID" value="GBD09200.1"/>
    <property type="molecule type" value="Genomic_DNA"/>
</dbReference>
<feature type="transmembrane region" description="Helical" evidence="5">
    <location>
        <begin position="7"/>
        <end position="24"/>
    </location>
</feature>
<dbReference type="Pfam" id="PF01850">
    <property type="entry name" value="PIN"/>
    <property type="match status" value="1"/>
</dbReference>
<accession>A0A2H5Y6Y3</accession>
<evidence type="ECO:0000259" key="6">
    <source>
        <dbReference type="PROSITE" id="PS50926"/>
    </source>
</evidence>
<name>A0A2H5Y6Y3_9CHLR</name>
<dbReference type="CDD" id="cd09877">
    <property type="entry name" value="PIN_YacL-like"/>
    <property type="match status" value="1"/>
</dbReference>
<dbReference type="SUPFAM" id="SSF88723">
    <property type="entry name" value="PIN domain-like"/>
    <property type="match status" value="1"/>
</dbReference>
<evidence type="ECO:0000256" key="5">
    <source>
        <dbReference type="SAM" id="Phobius"/>
    </source>
</evidence>
<feature type="domain" description="TRAM" evidence="6">
    <location>
        <begin position="277"/>
        <end position="338"/>
    </location>
</feature>
<evidence type="ECO:0000256" key="3">
    <source>
        <dbReference type="ARBA" id="ARBA00022801"/>
    </source>
</evidence>
<feature type="transmembrane region" description="Helical" evidence="5">
    <location>
        <begin position="78"/>
        <end position="97"/>
    </location>
</feature>
<gene>
    <name evidence="7" type="primary">yacL</name>
    <name evidence="7" type="ORF">HRbin22_01449</name>
</gene>
<evidence type="ECO:0000256" key="1">
    <source>
        <dbReference type="ARBA" id="ARBA00001946"/>
    </source>
</evidence>
<evidence type="ECO:0000313" key="8">
    <source>
        <dbReference type="Proteomes" id="UP000236642"/>
    </source>
</evidence>
<proteinExistence type="predicted"/>
<protein>
    <submittedName>
        <fullName evidence="7">Putative PIN and TRAM-domain containing protein YacL</fullName>
        <ecNumber evidence="7">3.1.-.-</ecNumber>
    </submittedName>
</protein>